<evidence type="ECO:0000313" key="10">
    <source>
        <dbReference type="EMBL" id="ENN74541.1"/>
    </source>
</evidence>
<evidence type="ECO:0000256" key="3">
    <source>
        <dbReference type="ARBA" id="ARBA00022692"/>
    </source>
</evidence>
<comment type="subcellular location">
    <subcellularLocation>
        <location evidence="1">Cell membrane</location>
        <topology evidence="1">Multi-pass membrane protein</topology>
    </subcellularLocation>
</comment>
<sequence>MYSANLTSLLARPGREKAINNLYQLKGVMQSKDFKLFVEKQSPSYGLLENGSGIYGEIWDEMERRQNRYAVESVEEGVKLVRDNKNVAVMAGRETLYFDIQRFVLMYCRLMAIFEAGIITKMTENEYENLGKQQKIQVLEVPEGDNPASDPETKRSIKSSEDDKLKPINLKMLQGVFYLLFIGNIFAGLVLLSEISLSKFYKNSKRRPKVQLAQHRKICKKVRHYLRCVRRRFVRMYRNFRHDAFTLTLEYLE</sequence>
<keyword evidence="7" id="KW-0325">Glycoprotein</keyword>
<reference evidence="10" key="1">
    <citation type="journal article" date="2013" name="Genome Biol.">
        <title>Draft genome of the mountain pine beetle, Dendroctonus ponderosae Hopkins, a major forest pest.</title>
        <authorList>
            <person name="Keeling C.I."/>
            <person name="Yuen M.M."/>
            <person name="Liao N.Y."/>
            <person name="Docking T.R."/>
            <person name="Chan S.K."/>
            <person name="Taylor G.A."/>
            <person name="Palmquist D.L."/>
            <person name="Jackman S.D."/>
            <person name="Nguyen A."/>
            <person name="Li M."/>
            <person name="Henderson H."/>
            <person name="Janes J.K."/>
            <person name="Zhao Y."/>
            <person name="Pandoh P."/>
            <person name="Moore R."/>
            <person name="Sperling F.A."/>
            <person name="Huber D.P."/>
            <person name="Birol I."/>
            <person name="Jones S.J."/>
            <person name="Bohlmann J."/>
        </authorList>
    </citation>
    <scope>NUCLEOTIDE SEQUENCE</scope>
</reference>
<keyword evidence="3 9" id="KW-0812">Transmembrane</keyword>
<dbReference type="OMA" id="GEIWDEM"/>
<dbReference type="HOGENOM" id="CLU_1099468_0_0_1"/>
<evidence type="ECO:0000256" key="1">
    <source>
        <dbReference type="ARBA" id="ARBA00004651"/>
    </source>
</evidence>
<dbReference type="OrthoDB" id="5984008at2759"/>
<evidence type="ECO:0000256" key="5">
    <source>
        <dbReference type="ARBA" id="ARBA00023136"/>
    </source>
</evidence>
<name>N6U1Q7_DENPD</name>
<dbReference type="Gene3D" id="3.40.190.10">
    <property type="entry name" value="Periplasmic binding protein-like II"/>
    <property type="match status" value="1"/>
</dbReference>
<protein>
    <submittedName>
        <fullName evidence="10">Uncharacterized protein</fullName>
    </submittedName>
</protein>
<evidence type="ECO:0000256" key="4">
    <source>
        <dbReference type="ARBA" id="ARBA00022989"/>
    </source>
</evidence>
<keyword evidence="6" id="KW-0675">Receptor</keyword>
<evidence type="ECO:0000256" key="9">
    <source>
        <dbReference type="SAM" id="Phobius"/>
    </source>
</evidence>
<keyword evidence="4 9" id="KW-1133">Transmembrane helix</keyword>
<feature type="transmembrane region" description="Helical" evidence="9">
    <location>
        <begin position="176"/>
        <end position="197"/>
    </location>
</feature>
<keyword evidence="2" id="KW-1003">Cell membrane</keyword>
<keyword evidence="5 9" id="KW-0472">Membrane</keyword>
<evidence type="ECO:0000256" key="2">
    <source>
        <dbReference type="ARBA" id="ARBA00022475"/>
    </source>
</evidence>
<dbReference type="AlphaFoldDB" id="N6U1Q7"/>
<feature type="compositionally biased region" description="Basic and acidic residues" evidence="8">
    <location>
        <begin position="151"/>
        <end position="160"/>
    </location>
</feature>
<evidence type="ECO:0000256" key="8">
    <source>
        <dbReference type="SAM" id="MobiDB-lite"/>
    </source>
</evidence>
<feature type="non-terminal residue" evidence="10">
    <location>
        <position position="1"/>
    </location>
</feature>
<feature type="region of interest" description="Disordered" evidence="8">
    <location>
        <begin position="141"/>
        <end position="160"/>
    </location>
</feature>
<organism evidence="10">
    <name type="scientific">Dendroctonus ponderosae</name>
    <name type="common">Mountain pine beetle</name>
    <dbReference type="NCBI Taxonomy" id="77166"/>
    <lineage>
        <taxon>Eukaryota</taxon>
        <taxon>Metazoa</taxon>
        <taxon>Ecdysozoa</taxon>
        <taxon>Arthropoda</taxon>
        <taxon>Hexapoda</taxon>
        <taxon>Insecta</taxon>
        <taxon>Pterygota</taxon>
        <taxon>Neoptera</taxon>
        <taxon>Endopterygota</taxon>
        <taxon>Coleoptera</taxon>
        <taxon>Polyphaga</taxon>
        <taxon>Cucujiformia</taxon>
        <taxon>Curculionidae</taxon>
        <taxon>Scolytinae</taxon>
        <taxon>Dendroctonus</taxon>
    </lineage>
</organism>
<dbReference type="PANTHER" id="PTHR42643:SF30">
    <property type="entry name" value="IONOTROPIC RECEPTOR 40A-RELATED"/>
    <property type="match status" value="1"/>
</dbReference>
<dbReference type="PANTHER" id="PTHR42643">
    <property type="entry name" value="IONOTROPIC RECEPTOR 20A-RELATED"/>
    <property type="match status" value="1"/>
</dbReference>
<evidence type="ECO:0000256" key="6">
    <source>
        <dbReference type="ARBA" id="ARBA00023170"/>
    </source>
</evidence>
<dbReference type="GO" id="GO:0005886">
    <property type="term" value="C:plasma membrane"/>
    <property type="evidence" value="ECO:0007669"/>
    <property type="project" value="UniProtKB-SubCell"/>
</dbReference>
<dbReference type="EMBL" id="KB741039">
    <property type="protein sequence ID" value="ENN74541.1"/>
    <property type="molecule type" value="Genomic_DNA"/>
</dbReference>
<accession>N6U1Q7</accession>
<proteinExistence type="predicted"/>
<dbReference type="InterPro" id="IPR052192">
    <property type="entry name" value="Insect_Ionotropic_Sensory_Rcpt"/>
</dbReference>
<evidence type="ECO:0000256" key="7">
    <source>
        <dbReference type="ARBA" id="ARBA00023180"/>
    </source>
</evidence>
<gene>
    <name evidence="10" type="ORF">YQE_08864</name>
</gene>